<dbReference type="RefSeq" id="WP_159432233.1">
    <property type="nucleotide sequence ID" value="NZ_FMAH01000084.1"/>
</dbReference>
<reference evidence="3" key="1">
    <citation type="submission" date="2016-08" db="EMBL/GenBank/DDBJ databases">
        <authorList>
            <person name="Varghese N."/>
            <person name="Submissions Spin"/>
        </authorList>
    </citation>
    <scope>NUCLEOTIDE SEQUENCE [LARGE SCALE GENOMIC DNA]</scope>
    <source>
        <strain evidence="3">HAMBI 2971</strain>
    </source>
</reference>
<evidence type="ECO:0000313" key="3">
    <source>
        <dbReference type="Proteomes" id="UP000199435"/>
    </source>
</evidence>
<dbReference type="InterPro" id="IPR004843">
    <property type="entry name" value="Calcineurin-like_PHP"/>
</dbReference>
<dbReference type="EMBL" id="FMAH01000084">
    <property type="protein sequence ID" value="SCB50158.1"/>
    <property type="molecule type" value="Genomic_DNA"/>
</dbReference>
<dbReference type="PANTHER" id="PTHR43143">
    <property type="entry name" value="METALLOPHOSPHOESTERASE, CALCINEURIN SUPERFAMILY"/>
    <property type="match status" value="1"/>
</dbReference>
<feature type="domain" description="Calcineurin-like phosphoesterase" evidence="1">
    <location>
        <begin position="95"/>
        <end position="331"/>
    </location>
</feature>
<dbReference type="InterPro" id="IPR029052">
    <property type="entry name" value="Metallo-depent_PP-like"/>
</dbReference>
<organism evidence="2 3">
    <name type="scientific">Rhizobium miluonense</name>
    <dbReference type="NCBI Taxonomy" id="411945"/>
    <lineage>
        <taxon>Bacteria</taxon>
        <taxon>Pseudomonadati</taxon>
        <taxon>Pseudomonadota</taxon>
        <taxon>Alphaproteobacteria</taxon>
        <taxon>Hyphomicrobiales</taxon>
        <taxon>Rhizobiaceae</taxon>
        <taxon>Rhizobium/Agrobacterium group</taxon>
        <taxon>Rhizobium</taxon>
    </lineage>
</organism>
<dbReference type="GO" id="GO:0016787">
    <property type="term" value="F:hydrolase activity"/>
    <property type="evidence" value="ECO:0007669"/>
    <property type="project" value="InterPro"/>
</dbReference>
<evidence type="ECO:0000259" key="1">
    <source>
        <dbReference type="Pfam" id="PF00149"/>
    </source>
</evidence>
<dbReference type="Pfam" id="PF00149">
    <property type="entry name" value="Metallophos"/>
    <property type="match status" value="1"/>
</dbReference>
<dbReference type="InterPro" id="IPR051918">
    <property type="entry name" value="STPP_CPPED1"/>
</dbReference>
<evidence type="ECO:0000313" key="2">
    <source>
        <dbReference type="EMBL" id="SCB50158.1"/>
    </source>
</evidence>
<dbReference type="Proteomes" id="UP000199435">
    <property type="component" value="Unassembled WGS sequence"/>
</dbReference>
<accession>A0A1C3XD35</accession>
<gene>
    <name evidence="2" type="ORF">GA0061102_10849</name>
</gene>
<dbReference type="SUPFAM" id="SSF56300">
    <property type="entry name" value="Metallo-dependent phosphatases"/>
    <property type="match status" value="1"/>
</dbReference>
<proteinExistence type="predicted"/>
<dbReference type="PANTHER" id="PTHR43143:SF1">
    <property type="entry name" value="SERINE_THREONINE-PROTEIN PHOSPHATASE CPPED1"/>
    <property type="match status" value="1"/>
</dbReference>
<dbReference type="OrthoDB" id="500534at2"/>
<protein>
    <submittedName>
        <fullName evidence="2">Calcineurin-like phosphoesterase</fullName>
    </submittedName>
</protein>
<sequence>MSNATTALPGPVFHEPIYSEGKASHDPTGFLVDHPSDTPIYDEVDKLLKTQVVGFDKSRIQPDELFSLEEALGPRGSDVVQQIKEAGRIVFHSIGDSGATTEGKQYADELTVADQLTEDCNVTQSANRPSFIMHLGDLVYSFGESKYYYDQFYAPFRDYPGPIFAVPGNHDSFVLPNTPAGETPLEVFARNFCSDSFVITTEAGSLHRTAMTQPGVYFALDAPFVRLLCLFSNALEDPGVISSEDGKWPSVPDYQLEFLERQLQKIKDEDYKGAVLIAVHHPPFSYAPPSSVKGSGGSHGCSLAMLAEIDTICKKVGVYPHAFLSGHAHNYQRYTRTVEFGDKTFDVPFIVCGDGGHHVNAIAKAKAGNVAEEPHFGIDVSYLDANPVVDAKGLSLEKYNDRGYGYLRISADSSQVAIGFHLVGQTSLAQSRFDKVTVDLASHEMIAN</sequence>
<name>A0A1C3XD35_9HYPH</name>
<dbReference type="STRING" id="411945.GA0061102_10849"/>
<dbReference type="AlphaFoldDB" id="A0A1C3XD35"/>
<keyword evidence="3" id="KW-1185">Reference proteome</keyword>
<dbReference type="Gene3D" id="3.60.21.10">
    <property type="match status" value="1"/>
</dbReference>